<feature type="compositionally biased region" description="Basic residues" evidence="6">
    <location>
        <begin position="16"/>
        <end position="31"/>
    </location>
</feature>
<feature type="region of interest" description="Disordered" evidence="6">
    <location>
        <begin position="313"/>
        <end position="333"/>
    </location>
</feature>
<keyword evidence="8" id="KW-1185">Reference proteome</keyword>
<evidence type="ECO:0000313" key="8">
    <source>
        <dbReference type="Proteomes" id="UP001498398"/>
    </source>
</evidence>
<dbReference type="PANTHER" id="PTHR15263">
    <property type="entry name" value="I-KAPPA-B-LIKE PROTEIN IKBL"/>
    <property type="match status" value="1"/>
</dbReference>
<evidence type="ECO:0000256" key="1">
    <source>
        <dbReference type="ARBA" id="ARBA00004123"/>
    </source>
</evidence>
<sequence>MPKLHLKRTPEEEAHRKWRKQHKKEAKRRRKYGEVEDSDEDSHRRKKSRRSATDDSPRKWDSEDEDFIGPQPESSTSKRSKNSYDPYSHAYKPDYDSIRTEVEERRFREKLSMAFEDDERLDSVEAQFNSFAHVPMHWGGSGGHSDSHGGSSRVNYDGDDFMKIDPMSLDEEEYVEWIREGMHRKTHAQEYEEKERKKAERAARRAKEKAVREETAKLEKAAEEERRLRRREREFQKWDYARQEYNQHWKRLLAPIPAGEDVITLGFDDIPWPIVSVHKQKPDKKGNSTLKAISVSLDDLTRDAISLFLFSSTSSSSVPSSSNQEGLEKKDRKDKLRETFLRFHPDKFEGRVMPRVKEAERDKVREALGIVVRALNDLMEQG</sequence>
<proteinExistence type="predicted"/>
<evidence type="ECO:0000256" key="3">
    <source>
        <dbReference type="ARBA" id="ARBA00022737"/>
    </source>
</evidence>
<keyword evidence="3" id="KW-0677">Repeat</keyword>
<dbReference type="EMBL" id="JBANRG010000001">
    <property type="protein sequence ID" value="KAK7472468.1"/>
    <property type="molecule type" value="Genomic_DNA"/>
</dbReference>
<dbReference type="InterPro" id="IPR038753">
    <property type="entry name" value="NFKBIL1"/>
</dbReference>
<evidence type="ECO:0000313" key="7">
    <source>
        <dbReference type="EMBL" id="KAK7472468.1"/>
    </source>
</evidence>
<evidence type="ECO:0000256" key="6">
    <source>
        <dbReference type="SAM" id="MobiDB-lite"/>
    </source>
</evidence>
<feature type="region of interest" description="Disordered" evidence="6">
    <location>
        <begin position="188"/>
        <end position="212"/>
    </location>
</feature>
<reference evidence="7 8" key="1">
    <citation type="submission" date="2024-01" db="EMBL/GenBank/DDBJ databases">
        <title>A draft genome for the cacao thread blight pathogen Marasmiellus scandens.</title>
        <authorList>
            <person name="Baruah I.K."/>
            <person name="Leung J."/>
            <person name="Bukari Y."/>
            <person name="Amoako-Attah I."/>
            <person name="Meinhardt L.W."/>
            <person name="Bailey B.A."/>
            <person name="Cohen S.P."/>
        </authorList>
    </citation>
    <scope>NUCLEOTIDE SEQUENCE [LARGE SCALE GENOMIC DNA]</scope>
    <source>
        <strain evidence="7 8">GH-19</strain>
    </source>
</reference>
<keyword evidence="5" id="KW-0539">Nucleus</keyword>
<evidence type="ECO:0000256" key="5">
    <source>
        <dbReference type="ARBA" id="ARBA00023242"/>
    </source>
</evidence>
<protein>
    <submittedName>
        <fullName evidence="7">Uncharacterized protein</fullName>
    </submittedName>
</protein>
<keyword evidence="2" id="KW-0597">Phosphoprotein</keyword>
<comment type="caution">
    <text evidence="7">The sequence shown here is derived from an EMBL/GenBank/DDBJ whole genome shotgun (WGS) entry which is preliminary data.</text>
</comment>
<dbReference type="PANTHER" id="PTHR15263:SF1">
    <property type="entry name" value="NF-KAPPA-B INHIBITOR-LIKE PROTEIN 1"/>
    <property type="match status" value="1"/>
</dbReference>
<evidence type="ECO:0000256" key="2">
    <source>
        <dbReference type="ARBA" id="ARBA00022553"/>
    </source>
</evidence>
<dbReference type="Proteomes" id="UP001498398">
    <property type="component" value="Unassembled WGS sequence"/>
</dbReference>
<gene>
    <name evidence="7" type="ORF">VKT23_000583</name>
</gene>
<feature type="region of interest" description="Disordered" evidence="6">
    <location>
        <begin position="1"/>
        <end position="99"/>
    </location>
</feature>
<accession>A0ABR1K4I3</accession>
<keyword evidence="4" id="KW-0040">ANK repeat</keyword>
<evidence type="ECO:0000256" key="4">
    <source>
        <dbReference type="ARBA" id="ARBA00023043"/>
    </source>
</evidence>
<feature type="compositionally biased region" description="Low complexity" evidence="6">
    <location>
        <begin position="313"/>
        <end position="322"/>
    </location>
</feature>
<feature type="compositionally biased region" description="Basic and acidic residues" evidence="6">
    <location>
        <begin position="51"/>
        <end position="61"/>
    </location>
</feature>
<name>A0ABR1K4I3_9AGAR</name>
<organism evidence="7 8">
    <name type="scientific">Marasmiellus scandens</name>
    <dbReference type="NCBI Taxonomy" id="2682957"/>
    <lineage>
        <taxon>Eukaryota</taxon>
        <taxon>Fungi</taxon>
        <taxon>Dikarya</taxon>
        <taxon>Basidiomycota</taxon>
        <taxon>Agaricomycotina</taxon>
        <taxon>Agaricomycetes</taxon>
        <taxon>Agaricomycetidae</taxon>
        <taxon>Agaricales</taxon>
        <taxon>Marasmiineae</taxon>
        <taxon>Omphalotaceae</taxon>
        <taxon>Marasmiellus</taxon>
    </lineage>
</organism>
<comment type="subcellular location">
    <subcellularLocation>
        <location evidence="1">Nucleus</location>
    </subcellularLocation>
</comment>